<dbReference type="PANTHER" id="PTHR30417">
    <property type="entry name" value="N-ACETYLMURAMOYL-L-ALANINE AMIDASE AMID"/>
    <property type="match status" value="1"/>
</dbReference>
<evidence type="ECO:0000256" key="4">
    <source>
        <dbReference type="ARBA" id="ARBA00023316"/>
    </source>
</evidence>
<dbReference type="SUPFAM" id="SSF55846">
    <property type="entry name" value="N-acetylmuramoyl-L-alanine amidase-like"/>
    <property type="match status" value="1"/>
</dbReference>
<sequence>MGGITLPSRTAQEKLVPTLGQRTMNDPKFFLFDLPRSGRPAPFRIPEEWYPGVRDHWHHATSRRAVDPIGGIRALVIHAAVGLSSAGAMSVMKAHRASWHWLIPGTDEEPHGKVAWACVPEASAALHVRDLRSYPAVNGGQAKVNDWSLAIQIVNSRSRDVVEPFSDWQVEIAAEIVRYSWAKYPNLKHVVSHALLDPERCSDPGAHFPWKRFRDLVLNGAGDMY</sequence>
<dbReference type="EMBL" id="NPKJ01000013">
    <property type="protein sequence ID" value="PAQ11879.1"/>
    <property type="molecule type" value="Genomic_DNA"/>
</dbReference>
<reference evidence="6 7" key="1">
    <citation type="submission" date="2017-08" db="EMBL/GenBank/DDBJ databases">
        <title>Mesorhizobium wenxinae sp. nov., a novel rhizobial species isolated from root nodules of chickpea (Cicer arietinum L.).</title>
        <authorList>
            <person name="Zhang J."/>
        </authorList>
    </citation>
    <scope>NUCLEOTIDE SEQUENCE [LARGE SCALE GENOMIC DNA]</scope>
    <source>
        <strain evidence="6 7">SDW018</strain>
    </source>
</reference>
<comment type="caution">
    <text evidence="6">The sequence shown here is derived from an EMBL/GenBank/DDBJ whole genome shotgun (WGS) entry which is preliminary data.</text>
</comment>
<evidence type="ECO:0000256" key="2">
    <source>
        <dbReference type="ARBA" id="ARBA00011901"/>
    </source>
</evidence>
<dbReference type="InterPro" id="IPR051206">
    <property type="entry name" value="NAMLAA_amidase_2"/>
</dbReference>
<evidence type="ECO:0000313" key="7">
    <source>
        <dbReference type="Proteomes" id="UP000216442"/>
    </source>
</evidence>
<keyword evidence="3" id="KW-0378">Hydrolase</keyword>
<dbReference type="EC" id="3.5.1.28" evidence="2"/>
<proteinExistence type="predicted"/>
<dbReference type="Proteomes" id="UP000216442">
    <property type="component" value="Unassembled WGS sequence"/>
</dbReference>
<dbReference type="Gene3D" id="3.40.80.10">
    <property type="entry name" value="Peptidoglycan recognition protein-like"/>
    <property type="match status" value="1"/>
</dbReference>
<gene>
    <name evidence="6" type="ORF">CIT26_02575</name>
</gene>
<dbReference type="GO" id="GO:0009253">
    <property type="term" value="P:peptidoglycan catabolic process"/>
    <property type="evidence" value="ECO:0007669"/>
    <property type="project" value="InterPro"/>
</dbReference>
<dbReference type="GO" id="GO:0071555">
    <property type="term" value="P:cell wall organization"/>
    <property type="evidence" value="ECO:0007669"/>
    <property type="project" value="UniProtKB-KW"/>
</dbReference>
<evidence type="ECO:0000259" key="5">
    <source>
        <dbReference type="Pfam" id="PF01510"/>
    </source>
</evidence>
<name>A0A271LUY4_9HYPH</name>
<dbReference type="InterPro" id="IPR036505">
    <property type="entry name" value="Amidase/PGRP_sf"/>
</dbReference>
<keyword evidence="7" id="KW-1185">Reference proteome</keyword>
<comment type="catalytic activity">
    <reaction evidence="1">
        <text>Hydrolyzes the link between N-acetylmuramoyl residues and L-amino acid residues in certain cell-wall glycopeptides.</text>
        <dbReference type="EC" id="3.5.1.28"/>
    </reaction>
</comment>
<evidence type="ECO:0000256" key="3">
    <source>
        <dbReference type="ARBA" id="ARBA00022801"/>
    </source>
</evidence>
<dbReference type="PANTHER" id="PTHR30417:SF1">
    <property type="entry name" value="N-ACETYLMURAMOYL-L-ALANINE AMIDASE AMID"/>
    <property type="match status" value="1"/>
</dbReference>
<dbReference type="GO" id="GO:0009254">
    <property type="term" value="P:peptidoglycan turnover"/>
    <property type="evidence" value="ECO:0007669"/>
    <property type="project" value="TreeGrafter"/>
</dbReference>
<dbReference type="AlphaFoldDB" id="A0A271LUY4"/>
<dbReference type="GO" id="GO:0008745">
    <property type="term" value="F:N-acetylmuramoyl-L-alanine amidase activity"/>
    <property type="evidence" value="ECO:0007669"/>
    <property type="project" value="UniProtKB-EC"/>
</dbReference>
<feature type="domain" description="N-acetylmuramoyl-L-alanine amidase" evidence="5">
    <location>
        <begin position="72"/>
        <end position="205"/>
    </location>
</feature>
<keyword evidence="4" id="KW-0961">Cell wall biogenesis/degradation</keyword>
<accession>A0A271LUY4</accession>
<protein>
    <recommendedName>
        <fullName evidence="2">N-acetylmuramoyl-L-alanine amidase</fullName>
        <ecNumber evidence="2">3.5.1.28</ecNumber>
    </recommendedName>
</protein>
<evidence type="ECO:0000256" key="1">
    <source>
        <dbReference type="ARBA" id="ARBA00001561"/>
    </source>
</evidence>
<dbReference type="Pfam" id="PF01510">
    <property type="entry name" value="Amidase_2"/>
    <property type="match status" value="1"/>
</dbReference>
<evidence type="ECO:0000313" key="6">
    <source>
        <dbReference type="EMBL" id="PAQ11879.1"/>
    </source>
</evidence>
<dbReference type="InterPro" id="IPR002502">
    <property type="entry name" value="Amidase_domain"/>
</dbReference>
<organism evidence="6 7">
    <name type="scientific">Mesorhizobium temperatum</name>
    <dbReference type="NCBI Taxonomy" id="241416"/>
    <lineage>
        <taxon>Bacteria</taxon>
        <taxon>Pseudomonadati</taxon>
        <taxon>Pseudomonadota</taxon>
        <taxon>Alphaproteobacteria</taxon>
        <taxon>Hyphomicrobiales</taxon>
        <taxon>Phyllobacteriaceae</taxon>
        <taxon>Mesorhizobium</taxon>
    </lineage>
</organism>